<keyword evidence="2" id="KW-1185">Reference proteome</keyword>
<evidence type="ECO:0000313" key="1">
    <source>
        <dbReference type="EMBL" id="MCI58748.1"/>
    </source>
</evidence>
<name>A0A392TCK4_9FABA</name>
<comment type="caution">
    <text evidence="1">The sequence shown here is derived from an EMBL/GenBank/DDBJ whole genome shotgun (WGS) entry which is preliminary data.</text>
</comment>
<organism evidence="1 2">
    <name type="scientific">Trifolium medium</name>
    <dbReference type="NCBI Taxonomy" id="97028"/>
    <lineage>
        <taxon>Eukaryota</taxon>
        <taxon>Viridiplantae</taxon>
        <taxon>Streptophyta</taxon>
        <taxon>Embryophyta</taxon>
        <taxon>Tracheophyta</taxon>
        <taxon>Spermatophyta</taxon>
        <taxon>Magnoliopsida</taxon>
        <taxon>eudicotyledons</taxon>
        <taxon>Gunneridae</taxon>
        <taxon>Pentapetalae</taxon>
        <taxon>rosids</taxon>
        <taxon>fabids</taxon>
        <taxon>Fabales</taxon>
        <taxon>Fabaceae</taxon>
        <taxon>Papilionoideae</taxon>
        <taxon>50 kb inversion clade</taxon>
        <taxon>NPAAA clade</taxon>
        <taxon>Hologalegina</taxon>
        <taxon>IRL clade</taxon>
        <taxon>Trifolieae</taxon>
        <taxon>Trifolium</taxon>
    </lineage>
</organism>
<accession>A0A392TCK4</accession>
<protein>
    <submittedName>
        <fullName evidence="1">Uncharacterized protein</fullName>
    </submittedName>
</protein>
<proteinExistence type="predicted"/>
<dbReference type="EMBL" id="LXQA010551022">
    <property type="protein sequence ID" value="MCI58748.1"/>
    <property type="molecule type" value="Genomic_DNA"/>
</dbReference>
<feature type="non-terminal residue" evidence="1">
    <location>
        <position position="43"/>
    </location>
</feature>
<dbReference type="AlphaFoldDB" id="A0A392TCK4"/>
<sequence length="43" mass="4148">MGSEGVGSEVWFRVGPSEVISIASGEDSISGLMGSGLSSSGSG</sequence>
<dbReference type="Proteomes" id="UP000265520">
    <property type="component" value="Unassembled WGS sequence"/>
</dbReference>
<evidence type="ECO:0000313" key="2">
    <source>
        <dbReference type="Proteomes" id="UP000265520"/>
    </source>
</evidence>
<reference evidence="1 2" key="1">
    <citation type="journal article" date="2018" name="Front. Plant Sci.">
        <title>Red Clover (Trifolium pratense) and Zigzag Clover (T. medium) - A Picture of Genomic Similarities and Differences.</title>
        <authorList>
            <person name="Dluhosova J."/>
            <person name="Istvanek J."/>
            <person name="Nedelnik J."/>
            <person name="Repkova J."/>
        </authorList>
    </citation>
    <scope>NUCLEOTIDE SEQUENCE [LARGE SCALE GENOMIC DNA]</scope>
    <source>
        <strain evidence="2">cv. 10/8</strain>
        <tissue evidence="1">Leaf</tissue>
    </source>
</reference>